<feature type="transmembrane region" description="Helical" evidence="4">
    <location>
        <begin position="96"/>
        <end position="116"/>
    </location>
</feature>
<comment type="subcellular location">
    <subcellularLocation>
        <location evidence="4">Membrane</location>
        <topology evidence="4">Multi-pass membrane protein</topology>
    </subcellularLocation>
</comment>
<dbReference type="InParanoid" id="A0A165KVP0"/>
<keyword evidence="4" id="KW-0406">Ion transport</keyword>
<keyword evidence="2 4" id="KW-1133">Transmembrane helix</keyword>
<evidence type="ECO:0000256" key="3">
    <source>
        <dbReference type="ARBA" id="ARBA00023136"/>
    </source>
</evidence>
<organism evidence="5 6">
    <name type="scientific">Exidia glandulosa HHB12029</name>
    <dbReference type="NCBI Taxonomy" id="1314781"/>
    <lineage>
        <taxon>Eukaryota</taxon>
        <taxon>Fungi</taxon>
        <taxon>Dikarya</taxon>
        <taxon>Basidiomycota</taxon>
        <taxon>Agaricomycotina</taxon>
        <taxon>Agaricomycetes</taxon>
        <taxon>Auriculariales</taxon>
        <taxon>Exidiaceae</taxon>
        <taxon>Exidia</taxon>
    </lineage>
</organism>
<protein>
    <recommendedName>
        <fullName evidence="4">Copper transport protein</fullName>
    </recommendedName>
</protein>
<evidence type="ECO:0000256" key="1">
    <source>
        <dbReference type="ARBA" id="ARBA00022692"/>
    </source>
</evidence>
<reference evidence="5 6" key="1">
    <citation type="journal article" date="2016" name="Mol. Biol. Evol.">
        <title>Comparative Genomics of Early-Diverging Mushroom-Forming Fungi Provides Insights into the Origins of Lignocellulose Decay Capabilities.</title>
        <authorList>
            <person name="Nagy L.G."/>
            <person name="Riley R."/>
            <person name="Tritt A."/>
            <person name="Adam C."/>
            <person name="Daum C."/>
            <person name="Floudas D."/>
            <person name="Sun H."/>
            <person name="Yadav J.S."/>
            <person name="Pangilinan J."/>
            <person name="Larsson K.H."/>
            <person name="Matsuura K."/>
            <person name="Barry K."/>
            <person name="Labutti K."/>
            <person name="Kuo R."/>
            <person name="Ohm R.A."/>
            <person name="Bhattacharya S.S."/>
            <person name="Shirouzu T."/>
            <person name="Yoshinaga Y."/>
            <person name="Martin F.M."/>
            <person name="Grigoriev I.V."/>
            <person name="Hibbett D.S."/>
        </authorList>
    </citation>
    <scope>NUCLEOTIDE SEQUENCE [LARGE SCALE GENOMIC DNA]</scope>
    <source>
        <strain evidence="5 6">HHB12029</strain>
    </source>
</reference>
<feature type="transmembrane region" description="Helical" evidence="4">
    <location>
        <begin position="31"/>
        <end position="53"/>
    </location>
</feature>
<proteinExistence type="inferred from homology"/>
<evidence type="ECO:0000313" key="5">
    <source>
        <dbReference type="EMBL" id="KZV96955.1"/>
    </source>
</evidence>
<dbReference type="EMBL" id="KV425936">
    <property type="protein sequence ID" value="KZV96955.1"/>
    <property type="molecule type" value="Genomic_DNA"/>
</dbReference>
<dbReference type="GO" id="GO:0016020">
    <property type="term" value="C:membrane"/>
    <property type="evidence" value="ECO:0007669"/>
    <property type="project" value="UniProtKB-SubCell"/>
</dbReference>
<dbReference type="Pfam" id="PF04145">
    <property type="entry name" value="Ctr"/>
    <property type="match status" value="1"/>
</dbReference>
<dbReference type="GO" id="GO:0005375">
    <property type="term" value="F:copper ion transmembrane transporter activity"/>
    <property type="evidence" value="ECO:0007669"/>
    <property type="project" value="UniProtKB-UniRule"/>
</dbReference>
<keyword evidence="4" id="KW-0186">Copper</keyword>
<sequence length="154" mass="17362">MDWRDYLHSTPHGEHVLFSSLKLDTSASGTFAAAALLTVVICLAERAVTFALAEKRIGHARWPRGRLARGAVRTMLYAFATTLRLLYMLISMTFNIWLIVLVIISLSAGQFVTELLDHSHDQRPWSARHGDAAEIPLRSQDDHERLYTDSSDLK</sequence>
<keyword evidence="3 4" id="KW-0472">Membrane</keyword>
<keyword evidence="4" id="KW-0813">Transport</keyword>
<accession>A0A165KVP0</accession>
<keyword evidence="1 4" id="KW-0812">Transmembrane</keyword>
<evidence type="ECO:0000256" key="4">
    <source>
        <dbReference type="RuleBase" id="RU367022"/>
    </source>
</evidence>
<evidence type="ECO:0000256" key="2">
    <source>
        <dbReference type="ARBA" id="ARBA00022989"/>
    </source>
</evidence>
<dbReference type="Proteomes" id="UP000077266">
    <property type="component" value="Unassembled WGS sequence"/>
</dbReference>
<keyword evidence="6" id="KW-1185">Reference proteome</keyword>
<dbReference type="OrthoDB" id="73901at2759"/>
<name>A0A165KVP0_EXIGL</name>
<comment type="similarity">
    <text evidence="4">Belongs to the copper transporter (Ctr) (TC 1.A.56) family. SLC31A subfamily.</text>
</comment>
<keyword evidence="4" id="KW-0187">Copper transport</keyword>
<evidence type="ECO:0000313" key="6">
    <source>
        <dbReference type="Proteomes" id="UP000077266"/>
    </source>
</evidence>
<gene>
    <name evidence="5" type="ORF">EXIGLDRAFT_833227</name>
</gene>
<dbReference type="AlphaFoldDB" id="A0A165KVP0"/>
<dbReference type="InterPro" id="IPR007274">
    <property type="entry name" value="Cop_transporter"/>
</dbReference>